<evidence type="ECO:0000256" key="6">
    <source>
        <dbReference type="ARBA" id="ARBA00023136"/>
    </source>
</evidence>
<sequence>MKHKGIILIIIGVAALAGMIIFIGPGEIEGALQRADLLYVIMAVILEFLILWLLTLRWSITTRAVSIDVRKRHLFPMLLVGMAINNLTPSARGGGEPVRAYMLGKYSRASMESSFATVIADRGLDTFPFIFLAILTIVGIVLYFNLALWMVALLIVSVVIVVAAFFLALYVSVDRESGERIVNWALGIVKRFYRRNYAKIEARVRGALREFQSTMRIMLADRNVLIYGIPLSFILWFLEILRVYLIFAAFGAPVSILVIAEVFILATLIGMIPLLPGGVGAVDGIMIVFYSAAGVSPSVSAAVTVVERLISFWMVSAMGIAVLPYFGSSVAEKLMDKL</sequence>
<comment type="similarity">
    <text evidence="2">Belongs to the UPF0104 family.</text>
</comment>
<feature type="transmembrane region" description="Helical" evidence="7">
    <location>
        <begin position="150"/>
        <end position="171"/>
    </location>
</feature>
<feature type="transmembrane region" description="Helical" evidence="7">
    <location>
        <begin position="37"/>
        <end position="56"/>
    </location>
</feature>
<feature type="transmembrane region" description="Helical" evidence="7">
    <location>
        <begin position="126"/>
        <end position="144"/>
    </location>
</feature>
<reference evidence="8" key="1">
    <citation type="submission" date="2022-09" db="EMBL/GenBank/DDBJ databases">
        <title>Characterization of three MwoI isoschizomers from sequenced genome and metagenomes.</title>
        <authorList>
            <person name="Fomenkov A."/>
            <person name="Xu S.Y."/>
            <person name="Roberts R.J."/>
        </authorList>
    </citation>
    <scope>NUCLEOTIDE SEQUENCE</scope>
    <source>
        <strain evidence="8">DSM 2970</strain>
    </source>
</reference>
<dbReference type="GeneID" id="58979312"/>
<evidence type="ECO:0000256" key="5">
    <source>
        <dbReference type="ARBA" id="ARBA00022989"/>
    </source>
</evidence>
<dbReference type="AlphaFoldDB" id="A0A9E7UN28"/>
<dbReference type="InterPro" id="IPR022791">
    <property type="entry name" value="L-PG_synthase/AglD"/>
</dbReference>
<dbReference type="RefSeq" id="WP_191216224.1">
    <property type="nucleotide sequence ID" value="NZ_CP104550.1"/>
</dbReference>
<keyword evidence="5 7" id="KW-1133">Transmembrane helix</keyword>
<dbReference type="Pfam" id="PF03706">
    <property type="entry name" value="LPG_synthase_TM"/>
    <property type="match status" value="1"/>
</dbReference>
<dbReference type="Proteomes" id="UP001065373">
    <property type="component" value="Chromosome"/>
</dbReference>
<accession>A0A9E7UN28</accession>
<proteinExistence type="inferred from homology"/>
<dbReference type="GO" id="GO:0005886">
    <property type="term" value="C:plasma membrane"/>
    <property type="evidence" value="ECO:0007669"/>
    <property type="project" value="UniProtKB-SubCell"/>
</dbReference>
<keyword evidence="4 7" id="KW-0812">Transmembrane</keyword>
<dbReference type="EMBL" id="CP104550">
    <property type="protein sequence ID" value="UXH31581.1"/>
    <property type="molecule type" value="Genomic_DNA"/>
</dbReference>
<feature type="transmembrane region" description="Helical" evidence="7">
    <location>
        <begin position="256"/>
        <end position="275"/>
    </location>
</feature>
<name>A0A9E7UN28_METWO</name>
<feature type="transmembrane region" description="Helical" evidence="7">
    <location>
        <begin position="312"/>
        <end position="331"/>
    </location>
</feature>
<evidence type="ECO:0000256" key="1">
    <source>
        <dbReference type="ARBA" id="ARBA00004651"/>
    </source>
</evidence>
<evidence type="ECO:0000313" key="8">
    <source>
        <dbReference type="EMBL" id="UXH31581.1"/>
    </source>
</evidence>
<feature type="transmembrane region" description="Helical" evidence="7">
    <location>
        <begin position="287"/>
        <end position="306"/>
    </location>
</feature>
<evidence type="ECO:0000256" key="3">
    <source>
        <dbReference type="ARBA" id="ARBA00022475"/>
    </source>
</evidence>
<keyword evidence="3" id="KW-1003">Cell membrane</keyword>
<protein>
    <submittedName>
        <fullName evidence="8">UPF0104 family protein</fullName>
    </submittedName>
</protein>
<dbReference type="NCBIfam" id="TIGR00374">
    <property type="entry name" value="flippase-like domain"/>
    <property type="match status" value="1"/>
</dbReference>
<dbReference type="PANTHER" id="PTHR39087">
    <property type="entry name" value="UPF0104 MEMBRANE PROTEIN MJ1595"/>
    <property type="match status" value="1"/>
</dbReference>
<comment type="subcellular location">
    <subcellularLocation>
        <location evidence="1">Cell membrane</location>
        <topology evidence="1">Multi-pass membrane protein</topology>
    </subcellularLocation>
</comment>
<gene>
    <name evidence="8" type="ORF">N5910_08550</name>
</gene>
<evidence type="ECO:0000256" key="4">
    <source>
        <dbReference type="ARBA" id="ARBA00022692"/>
    </source>
</evidence>
<feature type="transmembrane region" description="Helical" evidence="7">
    <location>
        <begin position="7"/>
        <end position="25"/>
    </location>
</feature>
<keyword evidence="6 7" id="KW-0472">Membrane</keyword>
<dbReference type="PANTHER" id="PTHR39087:SF2">
    <property type="entry name" value="UPF0104 MEMBRANE PROTEIN MJ1595"/>
    <property type="match status" value="1"/>
</dbReference>
<organism evidence="8">
    <name type="scientific">Methanothermobacter wolfeii</name>
    <name type="common">Methanobacterium wolfei</name>
    <dbReference type="NCBI Taxonomy" id="145261"/>
    <lineage>
        <taxon>Archaea</taxon>
        <taxon>Methanobacteriati</taxon>
        <taxon>Methanobacteriota</taxon>
        <taxon>Methanomada group</taxon>
        <taxon>Methanobacteria</taxon>
        <taxon>Methanobacteriales</taxon>
        <taxon>Methanobacteriaceae</taxon>
        <taxon>Methanothermobacter</taxon>
    </lineage>
</organism>
<evidence type="ECO:0000256" key="7">
    <source>
        <dbReference type="SAM" id="Phobius"/>
    </source>
</evidence>
<feature type="transmembrane region" description="Helical" evidence="7">
    <location>
        <begin position="224"/>
        <end position="250"/>
    </location>
</feature>
<evidence type="ECO:0000256" key="2">
    <source>
        <dbReference type="ARBA" id="ARBA00011061"/>
    </source>
</evidence>